<dbReference type="Pfam" id="PF00528">
    <property type="entry name" value="BPD_transp_1"/>
    <property type="match status" value="1"/>
</dbReference>
<dbReference type="SUPFAM" id="SSF161098">
    <property type="entry name" value="MetI-like"/>
    <property type="match status" value="1"/>
</dbReference>
<proteinExistence type="inferred from homology"/>
<evidence type="ECO:0000313" key="11">
    <source>
        <dbReference type="Proteomes" id="UP001501612"/>
    </source>
</evidence>
<evidence type="ECO:0000313" key="10">
    <source>
        <dbReference type="EMBL" id="GAA1931970.1"/>
    </source>
</evidence>
<feature type="transmembrane region" description="Helical" evidence="7">
    <location>
        <begin position="145"/>
        <end position="163"/>
    </location>
</feature>
<organism evidence="10 11">
    <name type="scientific">Nocardioides lentus</name>
    <dbReference type="NCBI Taxonomy" id="338077"/>
    <lineage>
        <taxon>Bacteria</taxon>
        <taxon>Bacillati</taxon>
        <taxon>Actinomycetota</taxon>
        <taxon>Actinomycetes</taxon>
        <taxon>Propionibacteriales</taxon>
        <taxon>Nocardioidaceae</taxon>
        <taxon>Nocardioides</taxon>
    </lineage>
</organism>
<keyword evidence="2 7" id="KW-0813">Transport</keyword>
<evidence type="ECO:0000256" key="6">
    <source>
        <dbReference type="ARBA" id="ARBA00023136"/>
    </source>
</evidence>
<sequence length="295" mass="31316">MTTPFAGSAAPPSTSLPTTVAPAVADPGADTGSSRRRDARPRRGLPRLRAGSFRRWVSPVAIIALWQLASSTGLLDERDLASPAQIAVSAADLVADGTLLSAIGVSVQRVALGFAIGAIAGLVLAVLAGLSRLGEDAIDPPMQMLRTLPHFGLIPLFIIWLGIDEAPKVALIALGVAFPLYLNTFAGIRGIDRRVVEAARSMHLTRLQRIRHVILPGALPQTLVGLRQSLGIAWLSLIVAETIASDAGLGYMINRARDFLQTDVIVVGLATYSLLGLLTDAVVRHLERKALVWRT</sequence>
<dbReference type="EMBL" id="BAAAMY010000015">
    <property type="protein sequence ID" value="GAA1931970.1"/>
    <property type="molecule type" value="Genomic_DNA"/>
</dbReference>
<dbReference type="PANTHER" id="PTHR30151:SF38">
    <property type="entry name" value="ALIPHATIC SULFONATES TRANSPORT PERMEASE PROTEIN SSUC-RELATED"/>
    <property type="match status" value="1"/>
</dbReference>
<feature type="region of interest" description="Disordered" evidence="8">
    <location>
        <begin position="1"/>
        <end position="44"/>
    </location>
</feature>
<dbReference type="CDD" id="cd06261">
    <property type="entry name" value="TM_PBP2"/>
    <property type="match status" value="1"/>
</dbReference>
<evidence type="ECO:0000256" key="8">
    <source>
        <dbReference type="SAM" id="MobiDB-lite"/>
    </source>
</evidence>
<comment type="subcellular location">
    <subcellularLocation>
        <location evidence="1 7">Cell membrane</location>
        <topology evidence="1 7">Multi-pass membrane protein</topology>
    </subcellularLocation>
</comment>
<evidence type="ECO:0000256" key="3">
    <source>
        <dbReference type="ARBA" id="ARBA00022475"/>
    </source>
</evidence>
<evidence type="ECO:0000256" key="1">
    <source>
        <dbReference type="ARBA" id="ARBA00004651"/>
    </source>
</evidence>
<accession>A0ABP5B6L1</accession>
<feature type="transmembrane region" description="Helical" evidence="7">
    <location>
        <begin position="110"/>
        <end position="133"/>
    </location>
</feature>
<keyword evidence="11" id="KW-1185">Reference proteome</keyword>
<dbReference type="PROSITE" id="PS50928">
    <property type="entry name" value="ABC_TM1"/>
    <property type="match status" value="1"/>
</dbReference>
<feature type="transmembrane region" description="Helical" evidence="7">
    <location>
        <begin position="232"/>
        <end position="252"/>
    </location>
</feature>
<protein>
    <submittedName>
        <fullName evidence="10">ABC transporter permease</fullName>
    </submittedName>
</protein>
<dbReference type="InterPro" id="IPR000515">
    <property type="entry name" value="MetI-like"/>
</dbReference>
<dbReference type="Proteomes" id="UP001501612">
    <property type="component" value="Unassembled WGS sequence"/>
</dbReference>
<keyword evidence="5 7" id="KW-1133">Transmembrane helix</keyword>
<feature type="domain" description="ABC transmembrane type-1" evidence="9">
    <location>
        <begin position="99"/>
        <end position="283"/>
    </location>
</feature>
<dbReference type="RefSeq" id="WP_344009510.1">
    <property type="nucleotide sequence ID" value="NZ_BAAAMY010000015.1"/>
</dbReference>
<dbReference type="Gene3D" id="1.10.3720.10">
    <property type="entry name" value="MetI-like"/>
    <property type="match status" value="1"/>
</dbReference>
<comment type="similarity">
    <text evidence="7">Belongs to the binding-protein-dependent transport system permease family.</text>
</comment>
<feature type="compositionally biased region" description="Polar residues" evidence="8">
    <location>
        <begin position="1"/>
        <end position="18"/>
    </location>
</feature>
<keyword evidence="6 7" id="KW-0472">Membrane</keyword>
<feature type="transmembrane region" description="Helical" evidence="7">
    <location>
        <begin position="264"/>
        <end position="283"/>
    </location>
</feature>
<dbReference type="PANTHER" id="PTHR30151">
    <property type="entry name" value="ALKANE SULFONATE ABC TRANSPORTER-RELATED, MEMBRANE SUBUNIT"/>
    <property type="match status" value="1"/>
</dbReference>
<comment type="caution">
    <text evidence="10">The sequence shown here is derived from an EMBL/GenBank/DDBJ whole genome shotgun (WGS) entry which is preliminary data.</text>
</comment>
<keyword evidence="3" id="KW-1003">Cell membrane</keyword>
<dbReference type="InterPro" id="IPR035906">
    <property type="entry name" value="MetI-like_sf"/>
</dbReference>
<evidence type="ECO:0000256" key="2">
    <source>
        <dbReference type="ARBA" id="ARBA00022448"/>
    </source>
</evidence>
<reference evidence="11" key="1">
    <citation type="journal article" date="2019" name="Int. J. Syst. Evol. Microbiol.">
        <title>The Global Catalogue of Microorganisms (GCM) 10K type strain sequencing project: providing services to taxonomists for standard genome sequencing and annotation.</title>
        <authorList>
            <consortium name="The Broad Institute Genomics Platform"/>
            <consortium name="The Broad Institute Genome Sequencing Center for Infectious Disease"/>
            <person name="Wu L."/>
            <person name="Ma J."/>
        </authorList>
    </citation>
    <scope>NUCLEOTIDE SEQUENCE [LARGE SCALE GENOMIC DNA]</scope>
    <source>
        <strain evidence="11">JCM 14046</strain>
    </source>
</reference>
<keyword evidence="4 7" id="KW-0812">Transmembrane</keyword>
<evidence type="ECO:0000256" key="7">
    <source>
        <dbReference type="RuleBase" id="RU363032"/>
    </source>
</evidence>
<gene>
    <name evidence="10" type="ORF">GCM10009737_37350</name>
</gene>
<feature type="transmembrane region" description="Helical" evidence="7">
    <location>
        <begin position="169"/>
        <end position="188"/>
    </location>
</feature>
<evidence type="ECO:0000259" key="9">
    <source>
        <dbReference type="PROSITE" id="PS50928"/>
    </source>
</evidence>
<evidence type="ECO:0000256" key="5">
    <source>
        <dbReference type="ARBA" id="ARBA00022989"/>
    </source>
</evidence>
<evidence type="ECO:0000256" key="4">
    <source>
        <dbReference type="ARBA" id="ARBA00022692"/>
    </source>
</evidence>
<name>A0ABP5B6L1_9ACTN</name>